<dbReference type="Proteomes" id="UP000007703">
    <property type="component" value="Unassembled WGS sequence"/>
</dbReference>
<proteinExistence type="predicted"/>
<dbReference type="AlphaFoldDB" id="C4YA75"/>
<dbReference type="KEGG" id="clu:CLUG_05013"/>
<gene>
    <name evidence="2" type="ORF">CLUG_05013</name>
</gene>
<feature type="region of interest" description="Disordered" evidence="1">
    <location>
        <begin position="25"/>
        <end position="52"/>
    </location>
</feature>
<dbReference type="VEuPathDB" id="FungiDB:CLUG_05013"/>
<dbReference type="EMBL" id="CH408081">
    <property type="protein sequence ID" value="EEQ40886.1"/>
    <property type="molecule type" value="Genomic_DNA"/>
</dbReference>
<evidence type="ECO:0000256" key="1">
    <source>
        <dbReference type="SAM" id="MobiDB-lite"/>
    </source>
</evidence>
<sequence length="317" mass="35568">MFLAQCFNIVYTNLSLMQKPHDGFERRQSCGVGRERPQDGRPEAPRKASPAPLPINVLDGVDVVRKLFLCPDRAVGHNHSLHHISRIGEDPKHCGRQPAGPEVDGRPRHGSVFSKVVGEDLVRAPPKDKVGAEHHGAKKPGVPCAGRDLPQLFRHVEWARVYARLGVVLDSEPGLKSFDGRRNKRNSPSTSKTGNKMAGKRKLFLFRVDVFHQQTAVQVERPKHHRIHKHPAHQWRCETFVETSNSLASKCSPNTVHGAFEPALGCSETHFDRIKRMADGVFGHSGKHSSYEAKILWRVFFVGHGYRGKRKENLKGK</sequence>
<feature type="region of interest" description="Disordered" evidence="1">
    <location>
        <begin position="173"/>
        <end position="197"/>
    </location>
</feature>
<organism evidence="2 3">
    <name type="scientific">Clavispora lusitaniae (strain ATCC 42720)</name>
    <name type="common">Yeast</name>
    <name type="synonym">Candida lusitaniae</name>
    <dbReference type="NCBI Taxonomy" id="306902"/>
    <lineage>
        <taxon>Eukaryota</taxon>
        <taxon>Fungi</taxon>
        <taxon>Dikarya</taxon>
        <taxon>Ascomycota</taxon>
        <taxon>Saccharomycotina</taxon>
        <taxon>Pichiomycetes</taxon>
        <taxon>Metschnikowiaceae</taxon>
        <taxon>Clavispora</taxon>
    </lineage>
</organism>
<accession>C4YA75</accession>
<dbReference type="HOGENOM" id="CLU_877169_0_0_1"/>
<feature type="region of interest" description="Disordered" evidence="1">
    <location>
        <begin position="88"/>
        <end position="109"/>
    </location>
</feature>
<protein>
    <submittedName>
        <fullName evidence="2">Uncharacterized protein</fullName>
    </submittedName>
</protein>
<evidence type="ECO:0000313" key="2">
    <source>
        <dbReference type="EMBL" id="EEQ40886.1"/>
    </source>
</evidence>
<feature type="compositionally biased region" description="Basic and acidic residues" evidence="1">
    <location>
        <begin position="25"/>
        <end position="46"/>
    </location>
</feature>
<dbReference type="InParanoid" id="C4YA75"/>
<evidence type="ECO:0000313" key="3">
    <source>
        <dbReference type="Proteomes" id="UP000007703"/>
    </source>
</evidence>
<reference evidence="2 3" key="1">
    <citation type="journal article" date="2009" name="Nature">
        <title>Evolution of pathogenicity and sexual reproduction in eight Candida genomes.</title>
        <authorList>
            <person name="Butler G."/>
            <person name="Rasmussen M.D."/>
            <person name="Lin M.F."/>
            <person name="Santos M.A."/>
            <person name="Sakthikumar S."/>
            <person name="Munro C.A."/>
            <person name="Rheinbay E."/>
            <person name="Grabherr M."/>
            <person name="Forche A."/>
            <person name="Reedy J.L."/>
            <person name="Agrafioti I."/>
            <person name="Arnaud M.B."/>
            <person name="Bates S."/>
            <person name="Brown A.J."/>
            <person name="Brunke S."/>
            <person name="Costanzo M.C."/>
            <person name="Fitzpatrick D.A."/>
            <person name="de Groot P.W."/>
            <person name="Harris D."/>
            <person name="Hoyer L.L."/>
            <person name="Hube B."/>
            <person name="Klis F.M."/>
            <person name="Kodira C."/>
            <person name="Lennard N."/>
            <person name="Logue M.E."/>
            <person name="Martin R."/>
            <person name="Neiman A.M."/>
            <person name="Nikolaou E."/>
            <person name="Quail M.A."/>
            <person name="Quinn J."/>
            <person name="Santos M.C."/>
            <person name="Schmitzberger F.F."/>
            <person name="Sherlock G."/>
            <person name="Shah P."/>
            <person name="Silverstein K.A."/>
            <person name="Skrzypek M.S."/>
            <person name="Soll D."/>
            <person name="Staggs R."/>
            <person name="Stansfield I."/>
            <person name="Stumpf M.P."/>
            <person name="Sudbery P.E."/>
            <person name="Srikantha T."/>
            <person name="Zeng Q."/>
            <person name="Berman J."/>
            <person name="Berriman M."/>
            <person name="Heitman J."/>
            <person name="Gow N.A."/>
            <person name="Lorenz M.C."/>
            <person name="Birren B.W."/>
            <person name="Kellis M."/>
            <person name="Cuomo C.A."/>
        </authorList>
    </citation>
    <scope>NUCLEOTIDE SEQUENCE [LARGE SCALE GENOMIC DNA]</scope>
    <source>
        <strain evidence="2 3">ATCC 42720</strain>
    </source>
</reference>
<name>C4YA75_CLAL4</name>